<dbReference type="InterPro" id="IPR029149">
    <property type="entry name" value="Creatin/AminoP/Spt16_N"/>
</dbReference>
<dbReference type="Gene3D" id="3.90.230.10">
    <property type="entry name" value="Creatinase/methionine aminopeptidase superfamily"/>
    <property type="match status" value="1"/>
</dbReference>
<evidence type="ECO:0008006" key="4">
    <source>
        <dbReference type="Google" id="ProtNLM"/>
    </source>
</evidence>
<dbReference type="CDD" id="cd01066">
    <property type="entry name" value="APP_MetAP"/>
    <property type="match status" value="1"/>
</dbReference>
<dbReference type="InterPro" id="IPR036005">
    <property type="entry name" value="Creatinase/aminopeptidase-like"/>
</dbReference>
<dbReference type="SUPFAM" id="SSF55920">
    <property type="entry name" value="Creatinase/aminopeptidase"/>
    <property type="match status" value="1"/>
</dbReference>
<feature type="domain" description="Peptidase M24" evidence="1">
    <location>
        <begin position="164"/>
        <end position="372"/>
    </location>
</feature>
<protein>
    <recommendedName>
        <fullName evidence="4">Peptidase M24 domain-containing protein</fullName>
    </recommendedName>
</protein>
<evidence type="ECO:0000259" key="1">
    <source>
        <dbReference type="Pfam" id="PF00557"/>
    </source>
</evidence>
<accession>A0A382HVG5</accession>
<dbReference type="InterPro" id="IPR000994">
    <property type="entry name" value="Pept_M24"/>
</dbReference>
<evidence type="ECO:0000259" key="2">
    <source>
        <dbReference type="Pfam" id="PF01321"/>
    </source>
</evidence>
<sequence>MIFTEIEYKERLIKVKDAMQKKGIDLMISQDPANMNYLTGYDAWSFYYAQCVLVHINEDEPICFLRPMDAGGAYIKTYLQNKNIITYDEKCIHTWPSHPYEYLVEEIKRRKWDNQSIGLEMDSHYFTAFCYKKIKTGLPDAKLKDSERLVNWVRFVKSDAEIDLMRIASRITEKGMKTALENINTGVRQCDAVAEIQKSLIGGTPEFGGDYAGIVPMLPTGKGTSASHLTWTEEKFIKGEATIVELAGVYKKYHCPMARTIMLGEPDQKKIDTMKATNEALDAGISEVKPGKTCDEVAQKFWKVLDKYKIKKSSRTGYSIGIGYPPDWGEHTLNIQKGDKTILQPNVTFHMIAVMQFGDWGVESSEAIRVTEKGCELFCKFSRGLHIKG</sequence>
<dbReference type="PANTHER" id="PTHR46112">
    <property type="entry name" value="AMINOPEPTIDASE"/>
    <property type="match status" value="1"/>
</dbReference>
<organism evidence="3">
    <name type="scientific">marine metagenome</name>
    <dbReference type="NCBI Taxonomy" id="408172"/>
    <lineage>
        <taxon>unclassified sequences</taxon>
        <taxon>metagenomes</taxon>
        <taxon>ecological metagenomes</taxon>
    </lineage>
</organism>
<evidence type="ECO:0000313" key="3">
    <source>
        <dbReference type="EMBL" id="SVB91115.1"/>
    </source>
</evidence>
<proteinExistence type="predicted"/>
<dbReference type="Gene3D" id="3.40.350.10">
    <property type="entry name" value="Creatinase/prolidase N-terminal domain"/>
    <property type="match status" value="1"/>
</dbReference>
<dbReference type="InterPro" id="IPR000587">
    <property type="entry name" value="Creatinase_N"/>
</dbReference>
<feature type="domain" description="Creatinase N-terminal" evidence="2">
    <location>
        <begin position="11"/>
        <end position="156"/>
    </location>
</feature>
<dbReference type="PANTHER" id="PTHR46112:SF2">
    <property type="entry name" value="XAA-PRO AMINOPEPTIDASE P-RELATED"/>
    <property type="match status" value="1"/>
</dbReference>
<dbReference type="Pfam" id="PF01321">
    <property type="entry name" value="Creatinase_N"/>
    <property type="match status" value="1"/>
</dbReference>
<dbReference type="EMBL" id="UINC01063456">
    <property type="protein sequence ID" value="SVB91115.1"/>
    <property type="molecule type" value="Genomic_DNA"/>
</dbReference>
<dbReference type="AlphaFoldDB" id="A0A382HVG5"/>
<reference evidence="3" key="1">
    <citation type="submission" date="2018-05" db="EMBL/GenBank/DDBJ databases">
        <authorList>
            <person name="Lanie J.A."/>
            <person name="Ng W.-L."/>
            <person name="Kazmierczak K.M."/>
            <person name="Andrzejewski T.M."/>
            <person name="Davidsen T.M."/>
            <person name="Wayne K.J."/>
            <person name="Tettelin H."/>
            <person name="Glass J.I."/>
            <person name="Rusch D."/>
            <person name="Podicherti R."/>
            <person name="Tsui H.-C.T."/>
            <person name="Winkler M.E."/>
        </authorList>
    </citation>
    <scope>NUCLEOTIDE SEQUENCE</scope>
</reference>
<dbReference type="InterPro" id="IPR050659">
    <property type="entry name" value="Peptidase_M24B"/>
</dbReference>
<gene>
    <name evidence="3" type="ORF">METZ01_LOCUS243969</name>
</gene>
<dbReference type="Pfam" id="PF00557">
    <property type="entry name" value="Peptidase_M24"/>
    <property type="match status" value="1"/>
</dbReference>
<name>A0A382HVG5_9ZZZZ</name>
<dbReference type="SUPFAM" id="SSF53092">
    <property type="entry name" value="Creatinase/prolidase N-terminal domain"/>
    <property type="match status" value="1"/>
</dbReference>